<comment type="caution">
    <text evidence="3">The sequence shown here is derived from an EMBL/GenBank/DDBJ whole genome shotgun (WGS) entry which is preliminary data.</text>
</comment>
<feature type="transmembrane region" description="Helical" evidence="1">
    <location>
        <begin position="211"/>
        <end position="231"/>
    </location>
</feature>
<keyword evidence="4" id="KW-1185">Reference proteome</keyword>
<keyword evidence="1" id="KW-1133">Transmembrane helix</keyword>
<dbReference type="AlphaFoldDB" id="A0AAN9F6I2"/>
<dbReference type="Pfam" id="PF16363">
    <property type="entry name" value="GDP_Man_Dehyd"/>
    <property type="match status" value="1"/>
</dbReference>
<feature type="domain" description="NAD(P)-binding" evidence="2">
    <location>
        <begin position="35"/>
        <end position="101"/>
    </location>
</feature>
<dbReference type="EMBL" id="JAYWIO010000004">
    <property type="protein sequence ID" value="KAK7268666.1"/>
    <property type="molecule type" value="Genomic_DNA"/>
</dbReference>
<gene>
    <name evidence="3" type="ORF">RIF29_21371</name>
</gene>
<reference evidence="3 4" key="1">
    <citation type="submission" date="2024-01" db="EMBL/GenBank/DDBJ databases">
        <title>The genomes of 5 underutilized Papilionoideae crops provide insights into root nodulation and disease resistanc.</title>
        <authorList>
            <person name="Yuan L."/>
        </authorList>
    </citation>
    <scope>NUCLEOTIDE SEQUENCE [LARGE SCALE GENOMIC DNA]</scope>
    <source>
        <strain evidence="3">ZHUSHIDOU_FW_LH</strain>
        <tissue evidence="3">Leaf</tissue>
    </source>
</reference>
<sequence>MKRIVITFDLCAIFILHYRSIATLRRESDIWLNVEMINMLKADDYVVAKKESHTVEEFLEVAFGYVGLNWKDHVAIDKRYFRSSEVDNLKVDASKADKDVEMANKEKGDKRKEVDLDGLEVTMEEGEGGRVLGGFGGDGGFFGIHSLLSTSLFPLRHSLPLPFSLFLSLLHLHALSFHPLPSSTTSSSKILKYVVNALHLPQSHHHDVVDLGHAFVLFFFNIIIALINATLSDLGFHTTTTFPQTSSLLLPT</sequence>
<dbReference type="PANTHER" id="PTHR33739">
    <property type="entry name" value="OS07G0681500 PROTEIN"/>
    <property type="match status" value="1"/>
</dbReference>
<dbReference type="GO" id="GO:0016592">
    <property type="term" value="C:mediator complex"/>
    <property type="evidence" value="ECO:0007669"/>
    <property type="project" value="InterPro"/>
</dbReference>
<keyword evidence="1" id="KW-0812">Transmembrane</keyword>
<organism evidence="3 4">
    <name type="scientific">Crotalaria pallida</name>
    <name type="common">Smooth rattlebox</name>
    <name type="synonym">Crotalaria striata</name>
    <dbReference type="NCBI Taxonomy" id="3830"/>
    <lineage>
        <taxon>Eukaryota</taxon>
        <taxon>Viridiplantae</taxon>
        <taxon>Streptophyta</taxon>
        <taxon>Embryophyta</taxon>
        <taxon>Tracheophyta</taxon>
        <taxon>Spermatophyta</taxon>
        <taxon>Magnoliopsida</taxon>
        <taxon>eudicotyledons</taxon>
        <taxon>Gunneridae</taxon>
        <taxon>Pentapetalae</taxon>
        <taxon>rosids</taxon>
        <taxon>fabids</taxon>
        <taxon>Fabales</taxon>
        <taxon>Fabaceae</taxon>
        <taxon>Papilionoideae</taxon>
        <taxon>50 kb inversion clade</taxon>
        <taxon>genistoids sensu lato</taxon>
        <taxon>core genistoids</taxon>
        <taxon>Crotalarieae</taxon>
        <taxon>Crotalaria</taxon>
    </lineage>
</organism>
<evidence type="ECO:0000256" key="1">
    <source>
        <dbReference type="SAM" id="Phobius"/>
    </source>
</evidence>
<dbReference type="InterPro" id="IPR016040">
    <property type="entry name" value="NAD(P)-bd_dom"/>
</dbReference>
<keyword evidence="1" id="KW-0472">Membrane</keyword>
<dbReference type="Proteomes" id="UP001372338">
    <property type="component" value="Unassembled WGS sequence"/>
</dbReference>
<dbReference type="PANTHER" id="PTHR33739:SF3">
    <property type="entry name" value="OS07G0681500 PROTEIN"/>
    <property type="match status" value="1"/>
</dbReference>
<proteinExistence type="predicted"/>
<evidence type="ECO:0000313" key="3">
    <source>
        <dbReference type="EMBL" id="KAK7268666.1"/>
    </source>
</evidence>
<name>A0AAN9F6I2_CROPI</name>
<accession>A0AAN9F6I2</accession>
<evidence type="ECO:0000259" key="2">
    <source>
        <dbReference type="Pfam" id="PF16363"/>
    </source>
</evidence>
<dbReference type="GO" id="GO:2000762">
    <property type="term" value="P:regulation of phenylpropanoid metabolic process"/>
    <property type="evidence" value="ECO:0007669"/>
    <property type="project" value="InterPro"/>
</dbReference>
<dbReference type="Gene3D" id="3.90.25.10">
    <property type="entry name" value="UDP-galactose 4-epimerase, domain 1"/>
    <property type="match status" value="1"/>
</dbReference>
<dbReference type="InterPro" id="IPR039638">
    <property type="entry name" value="MED33A/B"/>
</dbReference>
<protein>
    <recommendedName>
        <fullName evidence="2">NAD(P)-binding domain-containing protein</fullName>
    </recommendedName>
</protein>
<evidence type="ECO:0000313" key="4">
    <source>
        <dbReference type="Proteomes" id="UP001372338"/>
    </source>
</evidence>